<protein>
    <submittedName>
        <fullName evidence="6">Preprotein translocase subunit Tim44</fullName>
    </submittedName>
</protein>
<keyword evidence="3" id="KW-0809">Transit peptide</keyword>
<name>A0A2U2CJ85_9RHOB</name>
<dbReference type="NCBIfam" id="NF033779">
    <property type="entry name" value="Tim44_TimA_adap"/>
    <property type="match status" value="1"/>
</dbReference>
<dbReference type="Proteomes" id="UP000244940">
    <property type="component" value="Unassembled WGS sequence"/>
</dbReference>
<dbReference type="InterPro" id="IPR007379">
    <property type="entry name" value="Tim44-like_dom"/>
</dbReference>
<evidence type="ECO:0000256" key="1">
    <source>
        <dbReference type="ARBA" id="ARBA00004370"/>
    </source>
</evidence>
<reference evidence="6 7" key="1">
    <citation type="submission" date="2018-05" db="EMBL/GenBank/DDBJ databases">
        <title>Pararhodobacter marina sp. nov., isolated from deep-sea water of the Indian Ocean.</title>
        <authorList>
            <person name="Lai Q.Sr."/>
            <person name="Liu X."/>
            <person name="Shao Z."/>
        </authorList>
    </citation>
    <scope>NUCLEOTIDE SEQUENCE [LARGE SCALE GENOMIC DNA]</scope>
    <source>
        <strain evidence="6 7">CIC4N-9</strain>
    </source>
</reference>
<dbReference type="GeneID" id="94363621"/>
<dbReference type="EMBL" id="QEYD01000001">
    <property type="protein sequence ID" value="PWE31957.1"/>
    <property type="molecule type" value="Genomic_DNA"/>
</dbReference>
<dbReference type="InterPro" id="IPR016985">
    <property type="entry name" value="UCP031890_Tim44-rel"/>
</dbReference>
<sequence length="222" mass="24384">MDSAVIQLLVLAGIAVFLILKLRSVLGTRDGYERPPEPMTGPAPQGQAPQRGFEVIEGGEDHDITDHVPASSDAAVALAAMKRAEPSFSVSEFLGGARGAYEMILMGFERGELDDLVPFLSRDVFESFDEVVQLRDREGLKVEANFVGLREIGISSARFDPTSREAEITIRFVGELTQVVYDRDGNAVEGDPNQIKQQRDNWTFARVMGSDNPNWRLVATGD</sequence>
<keyword evidence="4" id="KW-0472">Membrane</keyword>
<dbReference type="InterPro" id="IPR032710">
    <property type="entry name" value="NTF2-like_dom_sf"/>
</dbReference>
<dbReference type="PANTHER" id="PTHR10721:SF1">
    <property type="entry name" value="MITOCHONDRIAL IMPORT INNER MEMBRANE TRANSLOCASE SUBUNIT TIM44"/>
    <property type="match status" value="1"/>
</dbReference>
<comment type="similarity">
    <text evidence="2">Belongs to the Tim44 family.</text>
</comment>
<dbReference type="PANTHER" id="PTHR10721">
    <property type="entry name" value="MITOCHONDRIAL IMPORT INNER MEMBRANE TRANSLOCASE SUBUNIT TIM44"/>
    <property type="match status" value="1"/>
</dbReference>
<dbReference type="RefSeq" id="WP_109531757.1">
    <property type="nucleotide sequence ID" value="NZ_QEYD01000001.1"/>
</dbReference>
<evidence type="ECO:0000313" key="6">
    <source>
        <dbReference type="EMBL" id="PWE31957.1"/>
    </source>
</evidence>
<dbReference type="PIRSF" id="PIRSF031890">
    <property type="entry name" value="UCP031890_transporter_Tim44"/>
    <property type="match status" value="1"/>
</dbReference>
<dbReference type="Pfam" id="PF04280">
    <property type="entry name" value="Tim44"/>
    <property type="match status" value="1"/>
</dbReference>
<dbReference type="OrthoDB" id="9798618at2"/>
<comment type="subcellular location">
    <subcellularLocation>
        <location evidence="1">Membrane</location>
    </subcellularLocation>
</comment>
<dbReference type="GO" id="GO:0016020">
    <property type="term" value="C:membrane"/>
    <property type="evidence" value="ECO:0007669"/>
    <property type="project" value="UniProtKB-SubCell"/>
</dbReference>
<evidence type="ECO:0000256" key="4">
    <source>
        <dbReference type="ARBA" id="ARBA00023136"/>
    </source>
</evidence>
<evidence type="ECO:0000313" key="7">
    <source>
        <dbReference type="Proteomes" id="UP000244940"/>
    </source>
</evidence>
<dbReference type="GO" id="GO:0030150">
    <property type="term" value="P:protein import into mitochondrial matrix"/>
    <property type="evidence" value="ECO:0007669"/>
    <property type="project" value="TreeGrafter"/>
</dbReference>
<keyword evidence="7" id="KW-1185">Reference proteome</keyword>
<dbReference type="AlphaFoldDB" id="A0A2U2CJ85"/>
<dbReference type="SMART" id="SM00978">
    <property type="entry name" value="Tim44"/>
    <property type="match status" value="1"/>
</dbReference>
<evidence type="ECO:0000256" key="3">
    <source>
        <dbReference type="ARBA" id="ARBA00022946"/>
    </source>
</evidence>
<feature type="domain" description="Tim44-like" evidence="5">
    <location>
        <begin position="74"/>
        <end position="222"/>
    </location>
</feature>
<dbReference type="SUPFAM" id="SSF54427">
    <property type="entry name" value="NTF2-like"/>
    <property type="match status" value="1"/>
</dbReference>
<gene>
    <name evidence="6" type="ORF">C4N9_01845</name>
</gene>
<dbReference type="InterPro" id="IPR039544">
    <property type="entry name" value="Tim44-like"/>
</dbReference>
<dbReference type="GO" id="GO:0051087">
    <property type="term" value="F:protein-folding chaperone binding"/>
    <property type="evidence" value="ECO:0007669"/>
    <property type="project" value="TreeGrafter"/>
</dbReference>
<accession>A0A2U2CJ85</accession>
<evidence type="ECO:0000259" key="5">
    <source>
        <dbReference type="SMART" id="SM00978"/>
    </source>
</evidence>
<comment type="caution">
    <text evidence="6">The sequence shown here is derived from an EMBL/GenBank/DDBJ whole genome shotgun (WGS) entry which is preliminary data.</text>
</comment>
<dbReference type="Gene3D" id="3.10.450.240">
    <property type="match status" value="1"/>
</dbReference>
<proteinExistence type="inferred from homology"/>
<evidence type="ECO:0000256" key="2">
    <source>
        <dbReference type="ARBA" id="ARBA00009597"/>
    </source>
</evidence>
<organism evidence="6 7">
    <name type="scientific">Pararhodobacter marinus</name>
    <dbReference type="NCBI Taxonomy" id="2184063"/>
    <lineage>
        <taxon>Bacteria</taxon>
        <taxon>Pseudomonadati</taxon>
        <taxon>Pseudomonadota</taxon>
        <taxon>Alphaproteobacteria</taxon>
        <taxon>Rhodobacterales</taxon>
        <taxon>Paracoccaceae</taxon>
        <taxon>Pararhodobacter</taxon>
    </lineage>
</organism>